<evidence type="ECO:0000259" key="3">
    <source>
        <dbReference type="Pfam" id="PF08574"/>
    </source>
</evidence>
<organism evidence="4 5">
    <name type="scientific">Lepraria neglecta</name>
    <dbReference type="NCBI Taxonomy" id="209136"/>
    <lineage>
        <taxon>Eukaryota</taxon>
        <taxon>Fungi</taxon>
        <taxon>Dikarya</taxon>
        <taxon>Ascomycota</taxon>
        <taxon>Pezizomycotina</taxon>
        <taxon>Lecanoromycetes</taxon>
        <taxon>OSLEUM clade</taxon>
        <taxon>Lecanoromycetidae</taxon>
        <taxon>Lecanorales</taxon>
        <taxon>Lecanorineae</taxon>
        <taxon>Stereocaulaceae</taxon>
        <taxon>Lepraria</taxon>
    </lineage>
</organism>
<feature type="region of interest" description="Disordered" evidence="2">
    <location>
        <begin position="385"/>
        <end position="471"/>
    </location>
</feature>
<sequence length="471" mass="53362">MALPPERITVKRRRDEDPVDALYIQQKKQRPSAVWRLADKEDATPAYTEPLPPSNLAKDSHPTFDSSTIPGPKVPSVRTTTPNEDSNESKDAMPPLFQNGAPNPQTSSQAETHPPAISINRPVRRTEKIQDFDRPSPQPRRFHLTKASSLVSSPHLISKSSARRSKKSRKIELAIFEESKEKLLESAQAHRNQEAKSCESGVKKVGNDEKTSTAEPPRKRPNATLEERKWRAENWNKPVEPKYDTRTDLESDQKVELASKWNVESPELAEQLQQIALQEIQAEEQRARVKSSHRQLKTQPKPPKPRQPIMQQATDAGSGDVAMADSDVLDEESNYVFDTYVRSSAQPLGTRESAELHVDPLQGIDHGTIGIIVIDDDEEELWETYGEVQESDPEWNSEEEDENAEDFYGNDYPEDEVNSDDEFDRGAYNYRHGASDDEEFGEERTTWSDEEDEARPSWSTHRAHTGYGIAD</sequence>
<gene>
    <name evidence="4" type="ORF">OEA41_008155</name>
</gene>
<evidence type="ECO:0000313" key="5">
    <source>
        <dbReference type="Proteomes" id="UP001276659"/>
    </source>
</evidence>
<protein>
    <recommendedName>
        <fullName evidence="3">Transcription factor Iwr1 domain-containing protein</fullName>
    </recommendedName>
</protein>
<feature type="compositionally biased region" description="Acidic residues" evidence="2">
    <location>
        <begin position="412"/>
        <end position="423"/>
    </location>
</feature>
<dbReference type="AlphaFoldDB" id="A0AAD9ZGZ4"/>
<comment type="similarity">
    <text evidence="1">Belongs to the IWR1/SLC7A6OS family.</text>
</comment>
<feature type="region of interest" description="Disordered" evidence="2">
    <location>
        <begin position="283"/>
        <end position="319"/>
    </location>
</feature>
<evidence type="ECO:0000313" key="4">
    <source>
        <dbReference type="EMBL" id="KAK3176830.1"/>
    </source>
</evidence>
<proteinExistence type="inferred from homology"/>
<dbReference type="Proteomes" id="UP001276659">
    <property type="component" value="Unassembled WGS sequence"/>
</dbReference>
<dbReference type="Pfam" id="PF08574">
    <property type="entry name" value="Iwr1"/>
    <property type="match status" value="1"/>
</dbReference>
<dbReference type="EMBL" id="JASNWA010000004">
    <property type="protein sequence ID" value="KAK3176830.1"/>
    <property type="molecule type" value="Genomic_DNA"/>
</dbReference>
<evidence type="ECO:0000256" key="1">
    <source>
        <dbReference type="ARBA" id="ARBA00010218"/>
    </source>
</evidence>
<feature type="compositionally biased region" description="Basic and acidic residues" evidence="2">
    <location>
        <begin position="225"/>
        <end position="254"/>
    </location>
</feature>
<feature type="domain" description="Transcription factor Iwr1" evidence="3">
    <location>
        <begin position="334"/>
        <end position="416"/>
    </location>
</feature>
<dbReference type="PANTHER" id="PTHR28063:SF1">
    <property type="entry name" value="RNA POLYMERASE II NUCLEAR LOCALIZATION PROTEIN IWR1"/>
    <property type="match status" value="1"/>
</dbReference>
<feature type="region of interest" description="Disordered" evidence="2">
    <location>
        <begin position="27"/>
        <end position="170"/>
    </location>
</feature>
<feature type="compositionally biased region" description="Polar residues" evidence="2">
    <location>
        <begin position="100"/>
        <end position="111"/>
    </location>
</feature>
<dbReference type="GO" id="GO:0005737">
    <property type="term" value="C:cytoplasm"/>
    <property type="evidence" value="ECO:0007669"/>
    <property type="project" value="TreeGrafter"/>
</dbReference>
<dbReference type="GO" id="GO:0006606">
    <property type="term" value="P:protein import into nucleus"/>
    <property type="evidence" value="ECO:0007669"/>
    <property type="project" value="InterPro"/>
</dbReference>
<dbReference type="InterPro" id="IPR040150">
    <property type="entry name" value="Iwr1"/>
</dbReference>
<name>A0AAD9ZGZ4_9LECA</name>
<accession>A0AAD9ZGZ4</accession>
<feature type="compositionally biased region" description="Basic and acidic residues" evidence="2">
    <location>
        <begin position="124"/>
        <end position="134"/>
    </location>
</feature>
<feature type="compositionally biased region" description="Basic and acidic residues" evidence="2">
    <location>
        <begin position="191"/>
        <end position="218"/>
    </location>
</feature>
<keyword evidence="5" id="KW-1185">Reference proteome</keyword>
<dbReference type="InterPro" id="IPR013883">
    <property type="entry name" value="TF_Iwr1_dom"/>
</dbReference>
<dbReference type="PANTHER" id="PTHR28063">
    <property type="entry name" value="RNA POLYMERASE II NUCLEAR LOCALIZATION PROTEIN IWR1"/>
    <property type="match status" value="1"/>
</dbReference>
<evidence type="ECO:0000256" key="2">
    <source>
        <dbReference type="SAM" id="MobiDB-lite"/>
    </source>
</evidence>
<reference evidence="4" key="1">
    <citation type="submission" date="2022-11" db="EMBL/GenBank/DDBJ databases">
        <title>Chromosomal genome sequence assembly and mating type (MAT) locus characterization of the leprose asexual lichenized fungus Lepraria neglecta (Nyl.) Erichsen.</title>
        <authorList>
            <person name="Allen J.L."/>
            <person name="Pfeffer B."/>
        </authorList>
    </citation>
    <scope>NUCLEOTIDE SEQUENCE</scope>
    <source>
        <strain evidence="4">Allen 5258</strain>
    </source>
</reference>
<comment type="caution">
    <text evidence="4">The sequence shown here is derived from an EMBL/GenBank/DDBJ whole genome shotgun (WGS) entry which is preliminary data.</text>
</comment>
<feature type="compositionally biased region" description="Acidic residues" evidence="2">
    <location>
        <begin position="389"/>
        <end position="405"/>
    </location>
</feature>
<feature type="region of interest" description="Disordered" evidence="2">
    <location>
        <begin position="185"/>
        <end position="254"/>
    </location>
</feature>